<organism evidence="1 2">
    <name type="scientific">Comamonas faecalis</name>
    <dbReference type="NCBI Taxonomy" id="1387849"/>
    <lineage>
        <taxon>Bacteria</taxon>
        <taxon>Pseudomonadati</taxon>
        <taxon>Pseudomonadota</taxon>
        <taxon>Betaproteobacteria</taxon>
        <taxon>Burkholderiales</taxon>
        <taxon>Comamonadaceae</taxon>
        <taxon>Comamonas</taxon>
    </lineage>
</organism>
<reference evidence="2" key="1">
    <citation type="journal article" date="2019" name="Int. J. Syst. Evol. Microbiol.">
        <title>The Global Catalogue of Microorganisms (GCM) 10K type strain sequencing project: providing services to taxonomists for standard genome sequencing and annotation.</title>
        <authorList>
            <consortium name="The Broad Institute Genomics Platform"/>
            <consortium name="The Broad Institute Genome Sequencing Center for Infectious Disease"/>
            <person name="Wu L."/>
            <person name="Ma J."/>
        </authorList>
    </citation>
    <scope>NUCLEOTIDE SEQUENCE [LARGE SCALE GENOMIC DNA]</scope>
    <source>
        <strain evidence="2">JCM 17561</strain>
    </source>
</reference>
<gene>
    <name evidence="1" type="ORF">GCM10022279_15280</name>
</gene>
<protein>
    <submittedName>
        <fullName evidence="1">Uncharacterized protein</fullName>
    </submittedName>
</protein>
<evidence type="ECO:0000313" key="1">
    <source>
        <dbReference type="EMBL" id="GAA3992903.1"/>
    </source>
</evidence>
<dbReference type="Proteomes" id="UP001501627">
    <property type="component" value="Unassembled WGS sequence"/>
</dbReference>
<evidence type="ECO:0000313" key="2">
    <source>
        <dbReference type="Proteomes" id="UP001501627"/>
    </source>
</evidence>
<dbReference type="EMBL" id="BAABBP010000010">
    <property type="protein sequence ID" value="GAA3992903.1"/>
    <property type="molecule type" value="Genomic_DNA"/>
</dbReference>
<proteinExistence type="predicted"/>
<keyword evidence="2" id="KW-1185">Reference proteome</keyword>
<sequence length="165" mass="18234">MLEPPQNPGRFTVHLDEDPGFYGPLSEKLEAVIKKYKDNWDEQAKQLSLLVDEAKTKKPTAEDEVTAKASPFYRALVVKVPDGTKLTAAETANLKSLCNDLVPLFLEELQAPGFWNNPVKVSGLQGEVTNRLLYTGVDIALSNAEPWARDLVMLAKARTNDLLAP</sequence>
<accession>A0ABP7R7U7</accession>
<comment type="caution">
    <text evidence="1">The sequence shown here is derived from an EMBL/GenBank/DDBJ whole genome shotgun (WGS) entry which is preliminary data.</text>
</comment>
<name>A0ABP7R7U7_9BURK</name>